<sequence length="83" mass="9579">MDSKNMTADSAIKFPSARMSRRSGTKVKTGCKPCKLRRVKCDEAKPECSKWVYQHRPKMRRIQQPRHDCPVQALRATEAKFSV</sequence>
<dbReference type="InterPro" id="IPR001138">
    <property type="entry name" value="Zn2Cys6_DnaBD"/>
</dbReference>
<keyword evidence="1" id="KW-0539">Nucleus</keyword>
<dbReference type="OrthoDB" id="3172332at2759"/>
<dbReference type="AlphaFoldDB" id="A0A2T2NF27"/>
<proteinExistence type="predicted"/>
<dbReference type="GO" id="GO:0008270">
    <property type="term" value="F:zinc ion binding"/>
    <property type="evidence" value="ECO:0007669"/>
    <property type="project" value="InterPro"/>
</dbReference>
<reference evidence="4 5" key="1">
    <citation type="journal article" date="2018" name="Front. Microbiol.">
        <title>Genome-Wide Analysis of Corynespora cassiicola Leaf Fall Disease Putative Effectors.</title>
        <authorList>
            <person name="Lopez D."/>
            <person name="Ribeiro S."/>
            <person name="Label P."/>
            <person name="Fumanal B."/>
            <person name="Venisse J.S."/>
            <person name="Kohler A."/>
            <person name="de Oliveira R.R."/>
            <person name="Labutti K."/>
            <person name="Lipzen A."/>
            <person name="Lail K."/>
            <person name="Bauer D."/>
            <person name="Ohm R.A."/>
            <person name="Barry K.W."/>
            <person name="Spatafora J."/>
            <person name="Grigoriev I.V."/>
            <person name="Martin F.M."/>
            <person name="Pujade-Renaud V."/>
        </authorList>
    </citation>
    <scope>NUCLEOTIDE SEQUENCE [LARGE SCALE GENOMIC DNA]</scope>
    <source>
        <strain evidence="4 5">Philippines</strain>
    </source>
</reference>
<gene>
    <name evidence="4" type="ORF">BS50DRAFT_96501</name>
</gene>
<feature type="region of interest" description="Disordered" evidence="2">
    <location>
        <begin position="1"/>
        <end position="29"/>
    </location>
</feature>
<organism evidence="4 5">
    <name type="scientific">Corynespora cassiicola Philippines</name>
    <dbReference type="NCBI Taxonomy" id="1448308"/>
    <lineage>
        <taxon>Eukaryota</taxon>
        <taxon>Fungi</taxon>
        <taxon>Dikarya</taxon>
        <taxon>Ascomycota</taxon>
        <taxon>Pezizomycotina</taxon>
        <taxon>Dothideomycetes</taxon>
        <taxon>Pleosporomycetidae</taxon>
        <taxon>Pleosporales</taxon>
        <taxon>Corynesporascaceae</taxon>
        <taxon>Corynespora</taxon>
    </lineage>
</organism>
<protein>
    <recommendedName>
        <fullName evidence="3">Zn(2)-C6 fungal-type domain-containing protein</fullName>
    </recommendedName>
</protein>
<dbReference type="Gene3D" id="4.10.240.10">
    <property type="entry name" value="Zn(2)-C6 fungal-type DNA-binding domain"/>
    <property type="match status" value="1"/>
</dbReference>
<dbReference type="InterPro" id="IPR036864">
    <property type="entry name" value="Zn2-C6_fun-type_DNA-bd_sf"/>
</dbReference>
<dbReference type="EMBL" id="KZ678139">
    <property type="protein sequence ID" value="PSN64043.1"/>
    <property type="molecule type" value="Genomic_DNA"/>
</dbReference>
<dbReference type="Proteomes" id="UP000240883">
    <property type="component" value="Unassembled WGS sequence"/>
</dbReference>
<name>A0A2T2NF27_CORCC</name>
<evidence type="ECO:0000256" key="2">
    <source>
        <dbReference type="SAM" id="MobiDB-lite"/>
    </source>
</evidence>
<dbReference type="Pfam" id="PF00172">
    <property type="entry name" value="Zn_clus"/>
    <property type="match status" value="1"/>
</dbReference>
<dbReference type="GO" id="GO:0000981">
    <property type="term" value="F:DNA-binding transcription factor activity, RNA polymerase II-specific"/>
    <property type="evidence" value="ECO:0007669"/>
    <property type="project" value="InterPro"/>
</dbReference>
<keyword evidence="5" id="KW-1185">Reference proteome</keyword>
<evidence type="ECO:0000259" key="3">
    <source>
        <dbReference type="Pfam" id="PF00172"/>
    </source>
</evidence>
<dbReference type="SUPFAM" id="SSF57701">
    <property type="entry name" value="Zn2/Cys6 DNA-binding domain"/>
    <property type="match status" value="1"/>
</dbReference>
<evidence type="ECO:0000313" key="4">
    <source>
        <dbReference type="EMBL" id="PSN64043.1"/>
    </source>
</evidence>
<feature type="domain" description="Zn(2)-C6 fungal-type" evidence="3">
    <location>
        <begin position="29"/>
        <end position="50"/>
    </location>
</feature>
<evidence type="ECO:0000256" key="1">
    <source>
        <dbReference type="ARBA" id="ARBA00023242"/>
    </source>
</evidence>
<accession>A0A2T2NF27</accession>
<evidence type="ECO:0000313" key="5">
    <source>
        <dbReference type="Proteomes" id="UP000240883"/>
    </source>
</evidence>